<feature type="transmembrane region" description="Helical" evidence="7">
    <location>
        <begin position="369"/>
        <end position="390"/>
    </location>
</feature>
<keyword evidence="3 7" id="KW-0812">Transmembrane</keyword>
<feature type="region of interest" description="Disordered" evidence="6">
    <location>
        <begin position="1"/>
        <end position="34"/>
    </location>
</feature>
<name>A0AAN6V4F0_9PEZI</name>
<keyword evidence="5 7" id="KW-0472">Membrane</keyword>
<feature type="compositionally biased region" description="Polar residues" evidence="6">
    <location>
        <begin position="1"/>
        <end position="10"/>
    </location>
</feature>
<evidence type="ECO:0000256" key="3">
    <source>
        <dbReference type="ARBA" id="ARBA00022692"/>
    </source>
</evidence>
<feature type="transmembrane region" description="Helical" evidence="7">
    <location>
        <begin position="69"/>
        <end position="89"/>
    </location>
</feature>
<feature type="domain" description="Amino acid transporter transmembrane" evidence="8">
    <location>
        <begin position="63"/>
        <end position="456"/>
    </location>
</feature>
<gene>
    <name evidence="9" type="ORF">C8A04DRAFT_27740</name>
</gene>
<dbReference type="GO" id="GO:0016020">
    <property type="term" value="C:membrane"/>
    <property type="evidence" value="ECO:0007669"/>
    <property type="project" value="UniProtKB-SubCell"/>
</dbReference>
<evidence type="ECO:0000256" key="6">
    <source>
        <dbReference type="SAM" id="MobiDB-lite"/>
    </source>
</evidence>
<dbReference type="GeneID" id="87817008"/>
<dbReference type="EMBL" id="MU853576">
    <property type="protein sequence ID" value="KAK4144552.1"/>
    <property type="molecule type" value="Genomic_DNA"/>
</dbReference>
<evidence type="ECO:0000256" key="1">
    <source>
        <dbReference type="ARBA" id="ARBA00004141"/>
    </source>
</evidence>
<feature type="transmembrane region" description="Helical" evidence="7">
    <location>
        <begin position="432"/>
        <end position="457"/>
    </location>
</feature>
<comment type="similarity">
    <text evidence="2">Belongs to the amino acid/polyamine transporter 2 family.</text>
</comment>
<feature type="transmembrane region" description="Helical" evidence="7">
    <location>
        <begin position="135"/>
        <end position="154"/>
    </location>
</feature>
<feature type="transmembrane region" description="Helical" evidence="7">
    <location>
        <begin position="396"/>
        <end position="420"/>
    </location>
</feature>
<dbReference type="PANTHER" id="PTHR22950:SF8">
    <property type="entry name" value="AMINO ACID TRANSPORTER (EUROFUNG)"/>
    <property type="match status" value="1"/>
</dbReference>
<dbReference type="RefSeq" id="XP_062637923.1">
    <property type="nucleotide sequence ID" value="XM_062780395.1"/>
</dbReference>
<reference evidence="9" key="1">
    <citation type="journal article" date="2023" name="Mol. Phylogenet. Evol.">
        <title>Genome-scale phylogeny and comparative genomics of the fungal order Sordariales.</title>
        <authorList>
            <person name="Hensen N."/>
            <person name="Bonometti L."/>
            <person name="Westerberg I."/>
            <person name="Brannstrom I.O."/>
            <person name="Guillou S."/>
            <person name="Cros-Aarteil S."/>
            <person name="Calhoun S."/>
            <person name="Haridas S."/>
            <person name="Kuo A."/>
            <person name="Mondo S."/>
            <person name="Pangilinan J."/>
            <person name="Riley R."/>
            <person name="LaButti K."/>
            <person name="Andreopoulos B."/>
            <person name="Lipzen A."/>
            <person name="Chen C."/>
            <person name="Yan M."/>
            <person name="Daum C."/>
            <person name="Ng V."/>
            <person name="Clum A."/>
            <person name="Steindorff A."/>
            <person name="Ohm R.A."/>
            <person name="Martin F."/>
            <person name="Silar P."/>
            <person name="Natvig D.O."/>
            <person name="Lalanne C."/>
            <person name="Gautier V."/>
            <person name="Ament-Velasquez S.L."/>
            <person name="Kruys A."/>
            <person name="Hutchinson M.I."/>
            <person name="Powell A.J."/>
            <person name="Barry K."/>
            <person name="Miller A.N."/>
            <person name="Grigoriev I.V."/>
            <person name="Debuchy R."/>
            <person name="Gladieux P."/>
            <person name="Hiltunen Thoren M."/>
            <person name="Johannesson H."/>
        </authorList>
    </citation>
    <scope>NUCLEOTIDE SEQUENCE</scope>
    <source>
        <strain evidence="9">CBS 141.50</strain>
    </source>
</reference>
<feature type="transmembrane region" description="Helical" evidence="7">
    <location>
        <begin position="95"/>
        <end position="115"/>
    </location>
</feature>
<organism evidence="9 10">
    <name type="scientific">Dichotomopilus funicola</name>
    <dbReference type="NCBI Taxonomy" id="1934379"/>
    <lineage>
        <taxon>Eukaryota</taxon>
        <taxon>Fungi</taxon>
        <taxon>Dikarya</taxon>
        <taxon>Ascomycota</taxon>
        <taxon>Pezizomycotina</taxon>
        <taxon>Sordariomycetes</taxon>
        <taxon>Sordariomycetidae</taxon>
        <taxon>Sordariales</taxon>
        <taxon>Chaetomiaceae</taxon>
        <taxon>Dichotomopilus</taxon>
    </lineage>
</organism>
<dbReference type="GO" id="GO:0015179">
    <property type="term" value="F:L-amino acid transmembrane transporter activity"/>
    <property type="evidence" value="ECO:0007669"/>
    <property type="project" value="TreeGrafter"/>
</dbReference>
<feature type="transmembrane region" description="Helical" evidence="7">
    <location>
        <begin position="327"/>
        <end position="349"/>
    </location>
</feature>
<evidence type="ECO:0000256" key="2">
    <source>
        <dbReference type="ARBA" id="ARBA00008066"/>
    </source>
</evidence>
<dbReference type="InterPro" id="IPR013057">
    <property type="entry name" value="AA_transpt_TM"/>
</dbReference>
<keyword evidence="10" id="KW-1185">Reference proteome</keyword>
<dbReference type="Pfam" id="PF01490">
    <property type="entry name" value="Aa_trans"/>
    <property type="match status" value="1"/>
</dbReference>
<dbReference type="Proteomes" id="UP001302676">
    <property type="component" value="Unassembled WGS sequence"/>
</dbReference>
<feature type="transmembrane region" description="Helical" evidence="7">
    <location>
        <begin position="174"/>
        <end position="193"/>
    </location>
</feature>
<sequence>MAPIAQTSDISAVEKKTNPFDNPDPAAEHQQADDEVVGEVGPAVNMADYEKQKIAQGEAHFHRLGWKRLTIVLIVTAVALGSLSLPGAFATLGMVAGVILSVGIGLVALYSSYVIGQVKLKHPQISHYADAGRMMFGNVGYEVVSVMFILQLIFTTGSHVLTGAIMFGNLTNNGACTVVFTVVSAIILFLVAIPPSFAEVAILGYIDFVSIVAAIFVTIVATGVQAGELPGGAASVAWSAWPKDNLTLAEAFIAISNIVFAYSFALCQFSFMDEMHTPQDYDKSILALGVFEIFLYTVTGALVYAFVGPDVKSPALLSAGPVVSKVAFGIAIPVIFISGSINTTVVGRYIHGRIFKNSVIRYINTPMGWATWIGLDAIITLVAWIIAGAVPFFSDLLAICSSLFISGFTFYFPAIMWFMFIREGRWADPRNIAHGFANAICFSIGVIVLGVGTYSAVWDIKHQYDVGSVSEPYSCAPIA</sequence>
<dbReference type="PANTHER" id="PTHR22950">
    <property type="entry name" value="AMINO ACID TRANSPORTER"/>
    <property type="match status" value="1"/>
</dbReference>
<comment type="caution">
    <text evidence="9">The sequence shown here is derived from an EMBL/GenBank/DDBJ whole genome shotgun (WGS) entry which is preliminary data.</text>
</comment>
<feature type="transmembrane region" description="Helical" evidence="7">
    <location>
        <begin position="205"/>
        <end position="226"/>
    </location>
</feature>
<accession>A0AAN6V4F0</accession>
<evidence type="ECO:0000313" key="9">
    <source>
        <dbReference type="EMBL" id="KAK4144552.1"/>
    </source>
</evidence>
<protein>
    <submittedName>
        <fullName evidence="9">Amino-acid permease</fullName>
    </submittedName>
</protein>
<comment type="subcellular location">
    <subcellularLocation>
        <location evidence="1">Membrane</location>
        <topology evidence="1">Multi-pass membrane protein</topology>
    </subcellularLocation>
</comment>
<evidence type="ECO:0000313" key="10">
    <source>
        <dbReference type="Proteomes" id="UP001302676"/>
    </source>
</evidence>
<reference evidence="9" key="2">
    <citation type="submission" date="2023-05" db="EMBL/GenBank/DDBJ databases">
        <authorList>
            <consortium name="Lawrence Berkeley National Laboratory"/>
            <person name="Steindorff A."/>
            <person name="Hensen N."/>
            <person name="Bonometti L."/>
            <person name="Westerberg I."/>
            <person name="Brannstrom I.O."/>
            <person name="Guillou S."/>
            <person name="Cros-Aarteil S."/>
            <person name="Calhoun S."/>
            <person name="Haridas S."/>
            <person name="Kuo A."/>
            <person name="Mondo S."/>
            <person name="Pangilinan J."/>
            <person name="Riley R."/>
            <person name="Labutti K."/>
            <person name="Andreopoulos B."/>
            <person name="Lipzen A."/>
            <person name="Chen C."/>
            <person name="Yanf M."/>
            <person name="Daum C."/>
            <person name="Ng V."/>
            <person name="Clum A."/>
            <person name="Ohm R."/>
            <person name="Martin F."/>
            <person name="Silar P."/>
            <person name="Natvig D."/>
            <person name="Lalanne C."/>
            <person name="Gautier V."/>
            <person name="Ament-Velasquez S.L."/>
            <person name="Kruys A."/>
            <person name="Hutchinson M.I."/>
            <person name="Powell A.J."/>
            <person name="Barry K."/>
            <person name="Miller A.N."/>
            <person name="Grigoriev I.V."/>
            <person name="Debuchy R."/>
            <person name="Gladieux P."/>
            <person name="Thoren M.H."/>
            <person name="Johannesson H."/>
        </authorList>
    </citation>
    <scope>NUCLEOTIDE SEQUENCE</scope>
    <source>
        <strain evidence="9">CBS 141.50</strain>
    </source>
</reference>
<evidence type="ECO:0000256" key="5">
    <source>
        <dbReference type="ARBA" id="ARBA00023136"/>
    </source>
</evidence>
<evidence type="ECO:0000259" key="8">
    <source>
        <dbReference type="Pfam" id="PF01490"/>
    </source>
</evidence>
<evidence type="ECO:0000256" key="4">
    <source>
        <dbReference type="ARBA" id="ARBA00022989"/>
    </source>
</evidence>
<proteinExistence type="inferred from homology"/>
<dbReference type="AlphaFoldDB" id="A0AAN6V4F0"/>
<feature type="transmembrane region" description="Helical" evidence="7">
    <location>
        <begin position="285"/>
        <end position="307"/>
    </location>
</feature>
<evidence type="ECO:0000256" key="7">
    <source>
        <dbReference type="SAM" id="Phobius"/>
    </source>
</evidence>
<feature type="transmembrane region" description="Helical" evidence="7">
    <location>
        <begin position="246"/>
        <end position="265"/>
    </location>
</feature>
<keyword evidence="4 7" id="KW-1133">Transmembrane helix</keyword>